<dbReference type="Pfam" id="PF22381">
    <property type="entry name" value="Staph_reg_Sar_Rot"/>
    <property type="match status" value="1"/>
</dbReference>
<dbReference type="InterPro" id="IPR000835">
    <property type="entry name" value="HTH_MarR-typ"/>
</dbReference>
<dbReference type="GO" id="GO:0006950">
    <property type="term" value="P:response to stress"/>
    <property type="evidence" value="ECO:0000318"/>
    <property type="project" value="GO_Central"/>
</dbReference>
<dbReference type="InParanoid" id="Q89WF4"/>
<dbReference type="AlphaFoldDB" id="Q89WF4"/>
<dbReference type="PROSITE" id="PS50995">
    <property type="entry name" value="HTH_MARR_2"/>
    <property type="match status" value="1"/>
</dbReference>
<proteinExistence type="predicted"/>
<protein>
    <submittedName>
        <fullName evidence="7">Transcriptional regulatory protein</fullName>
    </submittedName>
</protein>
<dbReference type="InterPro" id="IPR036390">
    <property type="entry name" value="WH_DNA-bd_sf"/>
</dbReference>
<keyword evidence="3" id="KW-0805">Transcription regulation</keyword>
<dbReference type="GO" id="GO:0006355">
    <property type="term" value="P:regulation of DNA-templated transcription"/>
    <property type="evidence" value="ECO:0000318"/>
    <property type="project" value="GO_Central"/>
</dbReference>
<dbReference type="PANTHER" id="PTHR33164:SF5">
    <property type="entry name" value="ORGANIC HYDROPEROXIDE RESISTANCE TRANSCRIPTIONAL REGULATOR"/>
    <property type="match status" value="1"/>
</dbReference>
<evidence type="ECO:0000313" key="8">
    <source>
        <dbReference type="Proteomes" id="UP000002526"/>
    </source>
</evidence>
<dbReference type="PANTHER" id="PTHR33164">
    <property type="entry name" value="TRANSCRIPTIONAL REGULATOR, MARR FAMILY"/>
    <property type="match status" value="1"/>
</dbReference>
<evidence type="ECO:0000259" key="6">
    <source>
        <dbReference type="PROSITE" id="PS50995"/>
    </source>
</evidence>
<sequence length="197" mass="22305">MGCDLYRRQLDCAQLKLRRLTFNCSQLNVRRRGPTMRTNLVRFSMARKPSAADAPLRLDNQICFAVYSAAHAFNRVYKPLLDRLGLTYPQYLVMLVLWERDDVPVKDIGERLFLDSGTLTPLLKRLEAAHLVKRTRSSEDERQVLIALTPQGHALKDKARAVPQSILAASDCSVSELVAMKDEIVALRDRLNAVIGE</sequence>
<dbReference type="GO" id="GO:0003700">
    <property type="term" value="F:DNA-binding transcription factor activity"/>
    <property type="evidence" value="ECO:0007669"/>
    <property type="project" value="InterPro"/>
</dbReference>
<organism evidence="7 8">
    <name type="scientific">Bradyrhizobium diazoefficiens (strain JCM 10833 / BCRC 13528 / IAM 13628 / NBRC 14792 / USDA 110)</name>
    <dbReference type="NCBI Taxonomy" id="224911"/>
    <lineage>
        <taxon>Bacteria</taxon>
        <taxon>Pseudomonadati</taxon>
        <taxon>Pseudomonadota</taxon>
        <taxon>Alphaproteobacteria</taxon>
        <taxon>Hyphomicrobiales</taxon>
        <taxon>Nitrobacteraceae</taxon>
        <taxon>Bradyrhizobium</taxon>
    </lineage>
</organism>
<evidence type="ECO:0000256" key="1">
    <source>
        <dbReference type="ARBA" id="ARBA00004496"/>
    </source>
</evidence>
<dbReference type="SMART" id="SM00347">
    <property type="entry name" value="HTH_MARR"/>
    <property type="match status" value="1"/>
</dbReference>
<feature type="domain" description="HTH marR-type" evidence="6">
    <location>
        <begin position="59"/>
        <end position="196"/>
    </location>
</feature>
<keyword evidence="5" id="KW-0804">Transcription</keyword>
<keyword evidence="2" id="KW-0963">Cytoplasm</keyword>
<evidence type="ECO:0000313" key="7">
    <source>
        <dbReference type="EMBL" id="BAC46001.1"/>
    </source>
</evidence>
<reference evidence="8" key="1">
    <citation type="journal article" date="2002" name="DNA Res.">
        <title>Complete genomic sequence of nitrogen-fixing symbiotic bacterium Bradyrhizobium japonicum USDA110.</title>
        <authorList>
            <person name="Kaneko T."/>
            <person name="Nakamura Y."/>
            <person name="Sato S."/>
            <person name="Minamisawa K."/>
            <person name="Uchiumi T."/>
            <person name="Sasamoto S."/>
            <person name="Watanabe A."/>
            <person name="Idesawa K."/>
            <person name="Iriguchi M."/>
            <person name="Kawashima K."/>
            <person name="Kohara M."/>
            <person name="Matsumoto M."/>
            <person name="Shimpo S."/>
            <person name="Tsuruoka H."/>
            <person name="Wada T."/>
            <person name="Yamada M."/>
            <person name="Tabata S."/>
        </authorList>
    </citation>
    <scope>NUCLEOTIDE SEQUENCE [LARGE SCALE GENOMIC DNA]</scope>
    <source>
        <strain evidence="8">JCM 10833 / BCRC 13528 / IAM 13628 / NBRC 14792 / USDA 110</strain>
    </source>
</reference>
<dbReference type="PhylomeDB" id="Q89WF4"/>
<dbReference type="eggNOG" id="COG1846">
    <property type="taxonomic scope" value="Bacteria"/>
</dbReference>
<evidence type="ECO:0000256" key="4">
    <source>
        <dbReference type="ARBA" id="ARBA00023125"/>
    </source>
</evidence>
<dbReference type="STRING" id="224911.AAV28_00525"/>
<dbReference type="GO" id="GO:0005737">
    <property type="term" value="C:cytoplasm"/>
    <property type="evidence" value="ECO:0007669"/>
    <property type="project" value="UniProtKB-SubCell"/>
</dbReference>
<dbReference type="InterPro" id="IPR039422">
    <property type="entry name" value="MarR/SlyA-like"/>
</dbReference>
<dbReference type="InterPro" id="IPR036388">
    <property type="entry name" value="WH-like_DNA-bd_sf"/>
</dbReference>
<keyword evidence="4" id="KW-0238">DNA-binding</keyword>
<dbReference type="EnsemblBacteria" id="BAC46001">
    <property type="protein sequence ID" value="BAC46001"/>
    <property type="gene ID" value="BAC46001"/>
</dbReference>
<dbReference type="HOGENOM" id="CLU_083287_3_0_5"/>
<keyword evidence="8" id="KW-1185">Reference proteome</keyword>
<dbReference type="Proteomes" id="UP000002526">
    <property type="component" value="Chromosome"/>
</dbReference>
<accession>Q89WF4</accession>
<dbReference type="GO" id="GO:0003677">
    <property type="term" value="F:DNA binding"/>
    <property type="evidence" value="ECO:0007669"/>
    <property type="project" value="UniProtKB-KW"/>
</dbReference>
<gene>
    <name evidence="7" type="ordered locus">blr0736</name>
</gene>
<evidence type="ECO:0000256" key="5">
    <source>
        <dbReference type="ARBA" id="ARBA00023163"/>
    </source>
</evidence>
<dbReference type="KEGG" id="bja:blr0736"/>
<name>Q89WF4_BRADU</name>
<dbReference type="SUPFAM" id="SSF46785">
    <property type="entry name" value="Winged helix' DNA-binding domain"/>
    <property type="match status" value="1"/>
</dbReference>
<dbReference type="FunFam" id="1.10.10.10:FF:000163">
    <property type="entry name" value="MarR family transcriptional regulator"/>
    <property type="match status" value="1"/>
</dbReference>
<evidence type="ECO:0000256" key="3">
    <source>
        <dbReference type="ARBA" id="ARBA00023015"/>
    </source>
</evidence>
<comment type="subcellular location">
    <subcellularLocation>
        <location evidence="1">Cytoplasm</location>
    </subcellularLocation>
</comment>
<dbReference type="InterPro" id="IPR055166">
    <property type="entry name" value="Transc_reg_Sar_Rot_HTH"/>
</dbReference>
<dbReference type="Gene3D" id="1.10.10.10">
    <property type="entry name" value="Winged helix-like DNA-binding domain superfamily/Winged helix DNA-binding domain"/>
    <property type="match status" value="1"/>
</dbReference>
<dbReference type="PATRIC" id="fig|224911.5.peg.758"/>
<evidence type="ECO:0000256" key="2">
    <source>
        <dbReference type="ARBA" id="ARBA00022490"/>
    </source>
</evidence>
<dbReference type="EMBL" id="BA000040">
    <property type="protein sequence ID" value="BAC46001.1"/>
    <property type="molecule type" value="Genomic_DNA"/>
</dbReference>
<dbReference type="OrthoDB" id="9806864at2"/>